<dbReference type="PANTHER" id="PTHR13847:SF193">
    <property type="entry name" value="PYRUVATE DEHYDROGENASE PHOSPHATASE REGULATORY SUBUNIT, MITOCHONDRIAL"/>
    <property type="match status" value="1"/>
</dbReference>
<reference evidence="5" key="1">
    <citation type="submission" date="2018-07" db="EMBL/GenBank/DDBJ databases">
        <title>Genome Structure of the Opportunistic Pathogen Paracoccus yeei (Alphaproteobacteria) and Identification of Putative Virulence Factors.</title>
        <authorList>
            <person name="Lasek R."/>
            <person name="Szuplewska M."/>
            <person name="Mitura M."/>
            <person name="Decewicz P."/>
            <person name="Chmielowska C."/>
            <person name="Pawlot A."/>
            <person name="Sentkowska D."/>
            <person name="Czarnecki J."/>
            <person name="Bartosik D."/>
        </authorList>
    </citation>
    <scope>NUCLEOTIDE SEQUENCE [LARGE SCALE GENOMIC DNA]</scope>
    <source>
        <strain evidence="5">CCUG 32053</strain>
    </source>
</reference>
<gene>
    <name evidence="4" type="ORF">PY32053_00200</name>
</gene>
<dbReference type="SUPFAM" id="SSF51905">
    <property type="entry name" value="FAD/NAD(P)-binding domain"/>
    <property type="match status" value="1"/>
</dbReference>
<dbReference type="Proteomes" id="UP000272010">
    <property type="component" value="Chromosome"/>
</dbReference>
<dbReference type="AlphaFoldDB" id="A0A386UHP6"/>
<name>A0A386UHP6_9RHOB</name>
<evidence type="ECO:0000313" key="5">
    <source>
        <dbReference type="Proteomes" id="UP000272010"/>
    </source>
</evidence>
<dbReference type="InterPro" id="IPR006076">
    <property type="entry name" value="FAD-dep_OxRdtase"/>
</dbReference>
<protein>
    <submittedName>
        <fullName evidence="4">FAD-dependent oxidoreductase</fullName>
    </submittedName>
</protein>
<feature type="domain" description="FAD dependent oxidoreductase" evidence="3">
    <location>
        <begin position="10"/>
        <end position="326"/>
    </location>
</feature>
<evidence type="ECO:0000313" key="4">
    <source>
        <dbReference type="EMBL" id="AYE99898.1"/>
    </source>
</evidence>
<dbReference type="EMBL" id="CP031078">
    <property type="protein sequence ID" value="AYE99898.1"/>
    <property type="molecule type" value="Genomic_DNA"/>
</dbReference>
<evidence type="ECO:0000256" key="2">
    <source>
        <dbReference type="SAM" id="MobiDB-lite"/>
    </source>
</evidence>
<accession>A0A386UHP6</accession>
<organism evidence="4 5">
    <name type="scientific">Paracoccus yeei</name>
    <dbReference type="NCBI Taxonomy" id="147645"/>
    <lineage>
        <taxon>Bacteria</taxon>
        <taxon>Pseudomonadati</taxon>
        <taxon>Pseudomonadota</taxon>
        <taxon>Alphaproteobacteria</taxon>
        <taxon>Rhodobacterales</taxon>
        <taxon>Paracoccaceae</taxon>
        <taxon>Paracoccus</taxon>
    </lineage>
</organism>
<dbReference type="Pfam" id="PF01266">
    <property type="entry name" value="DAO"/>
    <property type="match status" value="1"/>
</dbReference>
<dbReference type="RefSeq" id="WP_423208633.1">
    <property type="nucleotide sequence ID" value="NZ_CP038090.1"/>
</dbReference>
<dbReference type="InterPro" id="IPR036188">
    <property type="entry name" value="FAD/NAD-bd_sf"/>
</dbReference>
<feature type="compositionally biased region" description="Low complexity" evidence="2">
    <location>
        <begin position="315"/>
        <end position="331"/>
    </location>
</feature>
<dbReference type="SUPFAM" id="SSF54373">
    <property type="entry name" value="FAD-linked reductases, C-terminal domain"/>
    <property type="match status" value="1"/>
</dbReference>
<proteinExistence type="predicted"/>
<dbReference type="Gene3D" id="3.30.9.10">
    <property type="entry name" value="D-Amino Acid Oxidase, subunit A, domain 2"/>
    <property type="match status" value="2"/>
</dbReference>
<evidence type="ECO:0000256" key="1">
    <source>
        <dbReference type="ARBA" id="ARBA00023002"/>
    </source>
</evidence>
<dbReference type="GO" id="GO:0016491">
    <property type="term" value="F:oxidoreductase activity"/>
    <property type="evidence" value="ECO:0007669"/>
    <property type="project" value="UniProtKB-KW"/>
</dbReference>
<dbReference type="Gene3D" id="3.50.50.60">
    <property type="entry name" value="FAD/NAD(P)-binding domain"/>
    <property type="match status" value="1"/>
</dbReference>
<keyword evidence="1" id="KW-0560">Oxidoreductase</keyword>
<dbReference type="GO" id="GO:0005737">
    <property type="term" value="C:cytoplasm"/>
    <property type="evidence" value="ECO:0007669"/>
    <property type="project" value="TreeGrafter"/>
</dbReference>
<sequence length="331" mass="35716">MRKFPEKANIVIVGLGGIVGASVAHHLIERGWDDVVGIDTSAIPTDIGSTSHASDFCYTTSNDFMSVWTTLYSIDFYERLGHYARVGGLEVARVGDDARMEEIKRRVSSGKAFGTRSHLVTPAEIKAKFPLIEESVVQGGLWDPDAGLVVPRSQTVAGLLVENAEKTGRLRAFANTPALELVIGDGRSRGVVTPRGTIGADIVIVCTGIWGRQTAAMAGEDLPVMPIDHPLVFFGPYTEFAGTGKDIGWPLLRDQGNSAYMRDTGDPTTAEGGMIEWGYYEEHAPRLVHPRDLLDKSQARLSPAQRDLEMDQIMAPGARDGADADPGGARL</sequence>
<feature type="region of interest" description="Disordered" evidence="2">
    <location>
        <begin position="302"/>
        <end position="331"/>
    </location>
</feature>
<dbReference type="PANTHER" id="PTHR13847">
    <property type="entry name" value="SARCOSINE DEHYDROGENASE-RELATED"/>
    <property type="match status" value="1"/>
</dbReference>
<evidence type="ECO:0000259" key="3">
    <source>
        <dbReference type="Pfam" id="PF01266"/>
    </source>
</evidence>